<evidence type="ECO:0000313" key="13">
    <source>
        <dbReference type="EMBL" id="NIA67312.1"/>
    </source>
</evidence>
<dbReference type="GO" id="GO:0046872">
    <property type="term" value="F:metal ion binding"/>
    <property type="evidence" value="ECO:0007669"/>
    <property type="project" value="UniProtKB-UniRule"/>
</dbReference>
<feature type="domain" description="MoaB/Mog" evidence="12">
    <location>
        <begin position="175"/>
        <end position="312"/>
    </location>
</feature>
<name>A0A967C6M4_9PROT</name>
<dbReference type="Gene3D" id="3.90.105.10">
    <property type="entry name" value="Molybdopterin biosynthesis moea protein, domain 2"/>
    <property type="match status" value="1"/>
</dbReference>
<dbReference type="PANTHER" id="PTHR10192">
    <property type="entry name" value="MOLYBDOPTERIN BIOSYNTHESIS PROTEIN"/>
    <property type="match status" value="1"/>
</dbReference>
<dbReference type="Proteomes" id="UP000761264">
    <property type="component" value="Unassembled WGS sequence"/>
</dbReference>
<evidence type="ECO:0000256" key="6">
    <source>
        <dbReference type="ARBA" id="ARBA00022679"/>
    </source>
</evidence>
<evidence type="ECO:0000313" key="14">
    <source>
        <dbReference type="Proteomes" id="UP000761264"/>
    </source>
</evidence>
<dbReference type="SUPFAM" id="SSF63882">
    <property type="entry name" value="MoeA N-terminal region -like"/>
    <property type="match status" value="1"/>
</dbReference>
<comment type="pathway">
    <text evidence="3 11">Cofactor biosynthesis; molybdopterin biosynthesis.</text>
</comment>
<keyword evidence="14" id="KW-1185">Reference proteome</keyword>
<evidence type="ECO:0000259" key="12">
    <source>
        <dbReference type="SMART" id="SM00852"/>
    </source>
</evidence>
<organism evidence="13 14">
    <name type="scientific">Pelagibius litoralis</name>
    <dbReference type="NCBI Taxonomy" id="374515"/>
    <lineage>
        <taxon>Bacteria</taxon>
        <taxon>Pseudomonadati</taxon>
        <taxon>Pseudomonadota</taxon>
        <taxon>Alphaproteobacteria</taxon>
        <taxon>Rhodospirillales</taxon>
        <taxon>Rhodovibrionaceae</taxon>
        <taxon>Pelagibius</taxon>
    </lineage>
</organism>
<evidence type="ECO:0000256" key="7">
    <source>
        <dbReference type="ARBA" id="ARBA00022723"/>
    </source>
</evidence>
<dbReference type="EC" id="2.10.1.1" evidence="11"/>
<dbReference type="RefSeq" id="WP_167220704.1">
    <property type="nucleotide sequence ID" value="NZ_JAAQPH010000001.1"/>
</dbReference>
<keyword evidence="5 11" id="KW-0500">Molybdenum</keyword>
<dbReference type="InterPro" id="IPR008284">
    <property type="entry name" value="MoCF_biosynth_CS"/>
</dbReference>
<comment type="catalytic activity">
    <reaction evidence="10">
        <text>adenylyl-molybdopterin + molybdate = Mo-molybdopterin + AMP + H(+)</text>
        <dbReference type="Rhea" id="RHEA:35047"/>
        <dbReference type="ChEBI" id="CHEBI:15378"/>
        <dbReference type="ChEBI" id="CHEBI:36264"/>
        <dbReference type="ChEBI" id="CHEBI:62727"/>
        <dbReference type="ChEBI" id="CHEBI:71302"/>
        <dbReference type="ChEBI" id="CHEBI:456215"/>
        <dbReference type="EC" id="2.10.1.1"/>
    </reaction>
</comment>
<accession>A0A967C6M4</accession>
<proteinExistence type="inferred from homology"/>
<dbReference type="InterPro" id="IPR038987">
    <property type="entry name" value="MoeA-like"/>
</dbReference>
<dbReference type="Pfam" id="PF03453">
    <property type="entry name" value="MoeA_N"/>
    <property type="match status" value="1"/>
</dbReference>
<dbReference type="CDD" id="cd00887">
    <property type="entry name" value="MoeA"/>
    <property type="match status" value="1"/>
</dbReference>
<evidence type="ECO:0000256" key="10">
    <source>
        <dbReference type="ARBA" id="ARBA00047317"/>
    </source>
</evidence>
<dbReference type="FunFam" id="3.40.980.10:FF:000004">
    <property type="entry name" value="Molybdopterin molybdenumtransferase"/>
    <property type="match status" value="1"/>
</dbReference>
<dbReference type="NCBIfam" id="NF045515">
    <property type="entry name" value="Glp_gephyrin"/>
    <property type="match status" value="1"/>
</dbReference>
<evidence type="ECO:0000256" key="3">
    <source>
        <dbReference type="ARBA" id="ARBA00005046"/>
    </source>
</evidence>
<dbReference type="Gene3D" id="3.40.980.10">
    <property type="entry name" value="MoaB/Mog-like domain"/>
    <property type="match status" value="1"/>
</dbReference>
<evidence type="ECO:0000256" key="11">
    <source>
        <dbReference type="RuleBase" id="RU365090"/>
    </source>
</evidence>
<keyword evidence="9 11" id="KW-0501">Molybdenum cofactor biosynthesis</keyword>
<dbReference type="GO" id="GO:0005829">
    <property type="term" value="C:cytosol"/>
    <property type="evidence" value="ECO:0007669"/>
    <property type="project" value="TreeGrafter"/>
</dbReference>
<comment type="caution">
    <text evidence="13">The sequence shown here is derived from an EMBL/GenBank/DDBJ whole genome shotgun (WGS) entry which is preliminary data.</text>
</comment>
<dbReference type="Pfam" id="PF03454">
    <property type="entry name" value="MoeA_C"/>
    <property type="match status" value="1"/>
</dbReference>
<dbReference type="EMBL" id="JAAQPH010000001">
    <property type="protein sequence ID" value="NIA67312.1"/>
    <property type="molecule type" value="Genomic_DNA"/>
</dbReference>
<comment type="function">
    <text evidence="2 11">Catalyzes the insertion of molybdate into adenylated molybdopterin with the concomitant release of AMP.</text>
</comment>
<protein>
    <recommendedName>
        <fullName evidence="11">Molybdopterin molybdenumtransferase</fullName>
        <ecNumber evidence="11">2.10.1.1</ecNumber>
    </recommendedName>
</protein>
<comment type="similarity">
    <text evidence="4 11">Belongs to the MoeA family.</text>
</comment>
<dbReference type="SUPFAM" id="SSF53218">
    <property type="entry name" value="Molybdenum cofactor biosynthesis proteins"/>
    <property type="match status" value="1"/>
</dbReference>
<dbReference type="InterPro" id="IPR036688">
    <property type="entry name" value="MoeA_C_domain_IV_sf"/>
</dbReference>
<evidence type="ECO:0000256" key="4">
    <source>
        <dbReference type="ARBA" id="ARBA00010763"/>
    </source>
</evidence>
<dbReference type="FunFam" id="2.170.190.11:FF:000001">
    <property type="entry name" value="Molybdopterin molybdenumtransferase"/>
    <property type="match status" value="1"/>
</dbReference>
<evidence type="ECO:0000256" key="1">
    <source>
        <dbReference type="ARBA" id="ARBA00001946"/>
    </source>
</evidence>
<keyword evidence="7 11" id="KW-0479">Metal-binding</keyword>
<sequence>MISVEEALTRILERFRPLPSETLGLGEAFGRVLATDIAARVTQPPKAVSAMDGYAVRAADVAAVPASLKVIGRVPAGSLFAGQLGPGEAVRIFTGAPLPDGADAIVIQEDTEVSGDQVTVKESSPLGHYVRPAGLDFSEGDAGPRAGQRLTARDVGLIAAMNHPWVQVHRRPRVAILATGDEVVMPGDPLGPSQIVSSNGLALAAFVRACGGDPIQLGIAPDRSERLAELAAGARGADLLLTAGGASVGEHDLVQSALEGQGLQLDFWKIAMRPGKPLMFGQLGDTPMLGLPGNPVSALVCALLFARPALNRLRGLDSPAHPVSPMRLGADLPANDRRQDYLRARVSKDSQGQRTATAYGRQDSSMLAMLAAADGLILRPPHAEAARSGAMVPVMDLRELAEGL</sequence>
<dbReference type="InterPro" id="IPR036135">
    <property type="entry name" value="MoeA_linker/N_sf"/>
</dbReference>
<reference evidence="13" key="1">
    <citation type="submission" date="2020-03" db="EMBL/GenBank/DDBJ databases">
        <title>Genome of Pelagibius litoralis DSM 21314T.</title>
        <authorList>
            <person name="Wang G."/>
        </authorList>
    </citation>
    <scope>NUCLEOTIDE SEQUENCE</scope>
    <source>
        <strain evidence="13">DSM 21314</strain>
    </source>
</reference>
<dbReference type="GO" id="GO:0061599">
    <property type="term" value="F:molybdopterin molybdotransferase activity"/>
    <property type="evidence" value="ECO:0007669"/>
    <property type="project" value="UniProtKB-UniRule"/>
</dbReference>
<gene>
    <name evidence="13" type="ORF">HBA54_01765</name>
</gene>
<keyword evidence="8 11" id="KW-0460">Magnesium</keyword>
<dbReference type="InterPro" id="IPR036425">
    <property type="entry name" value="MoaB/Mog-like_dom_sf"/>
</dbReference>
<keyword evidence="6 11" id="KW-0808">Transferase</keyword>
<dbReference type="Gene3D" id="2.170.190.11">
    <property type="entry name" value="Molybdopterin biosynthesis moea protein, domain 3"/>
    <property type="match status" value="1"/>
</dbReference>
<evidence type="ECO:0000256" key="2">
    <source>
        <dbReference type="ARBA" id="ARBA00002901"/>
    </source>
</evidence>
<dbReference type="GO" id="GO:0006777">
    <property type="term" value="P:Mo-molybdopterin cofactor biosynthetic process"/>
    <property type="evidence" value="ECO:0007669"/>
    <property type="project" value="UniProtKB-UniRule"/>
</dbReference>
<dbReference type="Gene3D" id="2.40.340.10">
    <property type="entry name" value="MoeA, C-terminal, domain IV"/>
    <property type="match status" value="1"/>
</dbReference>
<dbReference type="Pfam" id="PF00994">
    <property type="entry name" value="MoCF_biosynth"/>
    <property type="match status" value="1"/>
</dbReference>
<dbReference type="PROSITE" id="PS01079">
    <property type="entry name" value="MOCF_BIOSYNTHESIS_2"/>
    <property type="match status" value="1"/>
</dbReference>
<dbReference type="PANTHER" id="PTHR10192:SF5">
    <property type="entry name" value="GEPHYRIN"/>
    <property type="match status" value="1"/>
</dbReference>
<dbReference type="SUPFAM" id="SSF63867">
    <property type="entry name" value="MoeA C-terminal domain-like"/>
    <property type="match status" value="1"/>
</dbReference>
<dbReference type="AlphaFoldDB" id="A0A967C6M4"/>
<dbReference type="InterPro" id="IPR005110">
    <property type="entry name" value="MoeA_linker/N"/>
</dbReference>
<dbReference type="SMART" id="SM00852">
    <property type="entry name" value="MoCF_biosynth"/>
    <property type="match status" value="1"/>
</dbReference>
<evidence type="ECO:0000256" key="9">
    <source>
        <dbReference type="ARBA" id="ARBA00023150"/>
    </source>
</evidence>
<comment type="cofactor">
    <cofactor evidence="1 11">
        <name>Mg(2+)</name>
        <dbReference type="ChEBI" id="CHEBI:18420"/>
    </cofactor>
</comment>
<dbReference type="InterPro" id="IPR001453">
    <property type="entry name" value="MoaB/Mog_dom"/>
</dbReference>
<evidence type="ECO:0000256" key="8">
    <source>
        <dbReference type="ARBA" id="ARBA00022842"/>
    </source>
</evidence>
<dbReference type="InterPro" id="IPR005111">
    <property type="entry name" value="MoeA_C_domain_IV"/>
</dbReference>
<evidence type="ECO:0000256" key="5">
    <source>
        <dbReference type="ARBA" id="ARBA00022505"/>
    </source>
</evidence>